<dbReference type="InterPro" id="IPR030470">
    <property type="entry name" value="UbiA_prenylTrfase_CS"/>
</dbReference>
<dbReference type="Gene3D" id="1.20.120.1780">
    <property type="entry name" value="UbiA prenyltransferase"/>
    <property type="match status" value="1"/>
</dbReference>
<keyword evidence="13" id="KW-0496">Mitochondrion</keyword>
<feature type="transmembrane region" description="Helical" evidence="13">
    <location>
        <begin position="666"/>
        <end position="688"/>
    </location>
</feature>
<dbReference type="FunFam" id="1.20.120.1780:FF:000001">
    <property type="entry name" value="4-hydroxybenzoate octaprenyltransferase"/>
    <property type="match status" value="1"/>
</dbReference>
<dbReference type="GO" id="GO:0008412">
    <property type="term" value="F:4-hydroxybenzoate polyprenyltransferase activity"/>
    <property type="evidence" value="ECO:0007669"/>
    <property type="project" value="UniProtKB-EC"/>
</dbReference>
<keyword evidence="4 13" id="KW-0808">Transferase</keyword>
<feature type="transmembrane region" description="Helical" evidence="13">
    <location>
        <begin position="694"/>
        <end position="715"/>
    </location>
</feature>
<evidence type="ECO:0000313" key="16">
    <source>
        <dbReference type="EMBL" id="TRY63663.1"/>
    </source>
</evidence>
<evidence type="ECO:0000256" key="6">
    <source>
        <dbReference type="ARBA" id="ARBA00022692"/>
    </source>
</evidence>
<comment type="cofactor">
    <cofactor evidence="1 13">
        <name>Mg(2+)</name>
        <dbReference type="ChEBI" id="CHEBI:18420"/>
    </cofactor>
</comment>
<reference evidence="16 17" key="1">
    <citation type="journal article" date="2018" name="Nat. Ecol. Evol.">
        <title>Genomic signatures of mitonuclear coevolution across populations of Tigriopus californicus.</title>
        <authorList>
            <person name="Barreto F.S."/>
            <person name="Watson E.T."/>
            <person name="Lima T.G."/>
            <person name="Willett C.S."/>
            <person name="Edmands S."/>
            <person name="Li W."/>
            <person name="Burton R.S."/>
        </authorList>
    </citation>
    <scope>NUCLEOTIDE SEQUENCE [LARGE SCALE GENOMIC DNA]</scope>
    <source>
        <strain evidence="16 17">San Diego</strain>
    </source>
</reference>
<evidence type="ECO:0000256" key="12">
    <source>
        <dbReference type="ARBA" id="ARBA00051182"/>
    </source>
</evidence>
<feature type="transmembrane region" description="Helical" evidence="13">
    <location>
        <begin position="736"/>
        <end position="755"/>
    </location>
</feature>
<evidence type="ECO:0000256" key="2">
    <source>
        <dbReference type="ARBA" id="ARBA00004141"/>
    </source>
</evidence>
<evidence type="ECO:0000256" key="4">
    <source>
        <dbReference type="ARBA" id="ARBA00022679"/>
    </source>
</evidence>
<dbReference type="FunFam" id="1.10.357.140:FF:000003">
    <property type="entry name" value="4-hydroxybenzoate polyprenyltransferase, mitochondrial"/>
    <property type="match status" value="1"/>
</dbReference>
<dbReference type="InterPro" id="IPR000537">
    <property type="entry name" value="UbiA_prenyltransferase"/>
</dbReference>
<dbReference type="Gene3D" id="1.10.357.140">
    <property type="entry name" value="UbiA prenyltransferase"/>
    <property type="match status" value="1"/>
</dbReference>
<evidence type="ECO:0000256" key="1">
    <source>
        <dbReference type="ARBA" id="ARBA00001946"/>
    </source>
</evidence>
<comment type="caution">
    <text evidence="16">The sequence shown here is derived from an EMBL/GenBank/DDBJ whole genome shotgun (WGS) entry which is preliminary data.</text>
</comment>
<feature type="region of interest" description="Disordered" evidence="14">
    <location>
        <begin position="203"/>
        <end position="239"/>
    </location>
</feature>
<evidence type="ECO:0000256" key="9">
    <source>
        <dbReference type="ARBA" id="ARBA00023229"/>
    </source>
</evidence>
<evidence type="ECO:0000256" key="5">
    <source>
        <dbReference type="ARBA" id="ARBA00022688"/>
    </source>
</evidence>
<dbReference type="InterPro" id="IPR006370">
    <property type="entry name" value="HB_polyprenyltransferase-like"/>
</dbReference>
<evidence type="ECO:0000256" key="3">
    <source>
        <dbReference type="ARBA" id="ARBA00005985"/>
    </source>
</evidence>
<dbReference type="PANTHER" id="PTHR11048">
    <property type="entry name" value="PRENYLTRANSFERASES"/>
    <property type="match status" value="1"/>
</dbReference>
<evidence type="ECO:0000256" key="15">
    <source>
        <dbReference type="SAM" id="SignalP"/>
    </source>
</evidence>
<keyword evidence="7 13" id="KW-1133">Transmembrane helix</keyword>
<comment type="subcellular location">
    <subcellularLocation>
        <location evidence="2">Membrane</location>
        <topology evidence="2">Multi-pass membrane protein</topology>
    </subcellularLocation>
    <subcellularLocation>
        <location evidence="13">Mitochondrion inner membrane</location>
        <topology evidence="13">Multi-pass membrane protein</topology>
        <orientation evidence="13">Matrix side</orientation>
    </subcellularLocation>
</comment>
<dbReference type="GO" id="GO:0006744">
    <property type="term" value="P:ubiquinone biosynthetic process"/>
    <property type="evidence" value="ECO:0007669"/>
    <property type="project" value="UniProtKB-UniRule"/>
</dbReference>
<feature type="transmembrane region" description="Helical" evidence="13">
    <location>
        <begin position="786"/>
        <end position="805"/>
    </location>
</feature>
<feature type="chain" id="PRO_5021994548" description="4-hydroxybenzoate polyprenyltransferase, mitochondrial" evidence="15">
    <location>
        <begin position="28"/>
        <end position="980"/>
    </location>
</feature>
<dbReference type="CDD" id="cd13959">
    <property type="entry name" value="PT_UbiA_COQ2"/>
    <property type="match status" value="1"/>
</dbReference>
<dbReference type="EMBL" id="VCGU01000458">
    <property type="protein sequence ID" value="TRY63663.1"/>
    <property type="molecule type" value="Genomic_DNA"/>
</dbReference>
<dbReference type="PROSITE" id="PS00943">
    <property type="entry name" value="UBIA"/>
    <property type="match status" value="1"/>
</dbReference>
<keyword evidence="13" id="KW-0999">Mitochondrion inner membrane</keyword>
<feature type="region of interest" description="Disordered" evidence="14">
    <location>
        <begin position="556"/>
        <end position="580"/>
    </location>
</feature>
<dbReference type="GO" id="GO:0008299">
    <property type="term" value="P:isoprenoid biosynthetic process"/>
    <property type="evidence" value="ECO:0007669"/>
    <property type="project" value="UniProtKB-UniRule"/>
</dbReference>
<feature type="transmembrane region" description="Helical" evidence="13">
    <location>
        <begin position="811"/>
        <end position="829"/>
    </location>
</feature>
<comment type="pathway">
    <text evidence="13">Cofactor biosynthesis; ubiquinone biosynthesis.</text>
</comment>
<comment type="catalytic activity">
    <reaction evidence="11">
        <text>all-trans-nonaprenyl diphosphate + 4-hydroxybenzoate = 4-hydroxy-3-(all-trans-nonaprenyl)benzoate + diphosphate</text>
        <dbReference type="Rhea" id="RHEA:17709"/>
        <dbReference type="ChEBI" id="CHEBI:17879"/>
        <dbReference type="ChEBI" id="CHEBI:33019"/>
        <dbReference type="ChEBI" id="CHEBI:58391"/>
        <dbReference type="ChEBI" id="CHEBI:84502"/>
        <dbReference type="EC" id="2.5.1.39"/>
    </reaction>
    <physiologicalReaction direction="left-to-right" evidence="11">
        <dbReference type="Rhea" id="RHEA:17710"/>
    </physiologicalReaction>
</comment>
<keyword evidence="17" id="KW-1185">Reference proteome</keyword>
<organism evidence="16 17">
    <name type="scientific">Tigriopus californicus</name>
    <name type="common">Marine copepod</name>
    <dbReference type="NCBI Taxonomy" id="6832"/>
    <lineage>
        <taxon>Eukaryota</taxon>
        <taxon>Metazoa</taxon>
        <taxon>Ecdysozoa</taxon>
        <taxon>Arthropoda</taxon>
        <taxon>Crustacea</taxon>
        <taxon>Multicrustacea</taxon>
        <taxon>Hexanauplia</taxon>
        <taxon>Copepoda</taxon>
        <taxon>Harpacticoida</taxon>
        <taxon>Harpacticidae</taxon>
        <taxon>Tigriopus</taxon>
    </lineage>
</organism>
<feature type="signal peptide" evidence="15">
    <location>
        <begin position="1"/>
        <end position="27"/>
    </location>
</feature>
<dbReference type="UniPathway" id="UPA00232"/>
<feature type="region of interest" description="Disordered" evidence="14">
    <location>
        <begin position="309"/>
        <end position="336"/>
    </location>
</feature>
<dbReference type="EC" id="2.5.1.39" evidence="13"/>
<comment type="catalytic activity">
    <reaction evidence="12">
        <text>an all-trans-polyprenyl diphosphate + 4-hydroxybenzoate = a 4-hydroxy-3-(all-trans-polyprenyl)benzoate + diphosphate</text>
        <dbReference type="Rhea" id="RHEA:44504"/>
        <dbReference type="Rhea" id="RHEA-COMP:9514"/>
        <dbReference type="Rhea" id="RHEA-COMP:9564"/>
        <dbReference type="ChEBI" id="CHEBI:17879"/>
        <dbReference type="ChEBI" id="CHEBI:33019"/>
        <dbReference type="ChEBI" id="CHEBI:58914"/>
        <dbReference type="ChEBI" id="CHEBI:78396"/>
        <dbReference type="EC" id="2.5.1.39"/>
    </reaction>
    <physiologicalReaction direction="left-to-right" evidence="12">
        <dbReference type="Rhea" id="RHEA:44505"/>
    </physiologicalReaction>
</comment>
<evidence type="ECO:0000256" key="7">
    <source>
        <dbReference type="ARBA" id="ARBA00022989"/>
    </source>
</evidence>
<dbReference type="AlphaFoldDB" id="A0A553NDY5"/>
<name>A0A553NDY5_TIGCA</name>
<evidence type="ECO:0000256" key="8">
    <source>
        <dbReference type="ARBA" id="ARBA00023136"/>
    </source>
</evidence>
<dbReference type="STRING" id="6832.A0A553NDY5"/>
<dbReference type="PANTHER" id="PTHR11048:SF28">
    <property type="entry name" value="4-HYDROXYBENZOATE POLYPRENYLTRANSFERASE, MITOCHONDRIAL"/>
    <property type="match status" value="1"/>
</dbReference>
<evidence type="ECO:0000256" key="13">
    <source>
        <dbReference type="HAMAP-Rule" id="MF_03189"/>
    </source>
</evidence>
<gene>
    <name evidence="16" type="ORF">TCAL_10982</name>
</gene>
<proteinExistence type="inferred from homology"/>
<comment type="function">
    <text evidence="13">Catalyzes the prenylation of para-hydroxybenzoate (PHB) with an all-trans polyprenyl group. Mediates the second step in the final reaction sequence of coenzyme Q (CoQ) biosynthesis, which is the condensation of the polyisoprenoid side chain with PHB, generating the first membrane-bound Q intermediate.</text>
</comment>
<evidence type="ECO:0000256" key="11">
    <source>
        <dbReference type="ARBA" id="ARBA00050454"/>
    </source>
</evidence>
<dbReference type="HAMAP" id="MF_01635">
    <property type="entry name" value="UbiA"/>
    <property type="match status" value="1"/>
</dbReference>
<feature type="transmembrane region" description="Helical" evidence="13">
    <location>
        <begin position="267"/>
        <end position="293"/>
    </location>
</feature>
<keyword evidence="8 13" id="KW-0472">Membrane</keyword>
<evidence type="ECO:0000313" key="17">
    <source>
        <dbReference type="Proteomes" id="UP000318571"/>
    </source>
</evidence>
<keyword evidence="5 13" id="KW-0831">Ubiquinone biosynthesis</keyword>
<dbReference type="InterPro" id="IPR044878">
    <property type="entry name" value="UbiA_sf"/>
</dbReference>
<protein>
    <recommendedName>
        <fullName evidence="13">4-hydroxybenzoate polyprenyltransferase, mitochondrial</fullName>
        <shortName evidence="13">4-HB polyprenyltransferase</shortName>
        <ecNumber evidence="13">2.5.1.39</ecNumber>
    </recommendedName>
    <alternativeName>
        <fullName evidence="13">Para-hydroxybenzoate--polyprenyltransferase</fullName>
        <shortName evidence="13">PHB:PPT</shortName>
        <shortName evidence="13">PHB:polyprenyltransferase</shortName>
    </alternativeName>
</protein>
<comment type="similarity">
    <text evidence="3 13">Belongs to the UbiA prenyltransferase family.</text>
</comment>
<dbReference type="Proteomes" id="UP000318571">
    <property type="component" value="Chromosome 10"/>
</dbReference>
<evidence type="ECO:0000256" key="10">
    <source>
        <dbReference type="ARBA" id="ARBA00049890"/>
    </source>
</evidence>
<keyword evidence="9 13" id="KW-0414">Isoprene biosynthesis</keyword>
<keyword evidence="6 13" id="KW-0812">Transmembrane</keyword>
<keyword evidence="15" id="KW-0732">Signal</keyword>
<sequence>MDMKGGSAWRCIVNIVLTLFVLQHVLADPETVDGLYLTKKSAPVNPVSPTNQLRGPPIWAPNVPGTLPKPHVPGKDNTGLNNGHYGPNSLIPTFPNHPVMKWPRPQYFSNRMSHQPQPSGAQSIRMDQPSFVTPTALPTLHSFPNPQGTVPQEKDSIQNGPSNLLNALRASTRTPQAIPTVSGETAKTKEDLNQLNSLKAGLKGSSSVVTKPPQAKKELETSSGYSQNPIEPKSSYIKDTRSRTVFEPFGLGSRTDAFNEGDRHKTIVGVVIGIVFVAAFVAMGIGLAAQCVVDKINLTKTHALFGNMKSPNADDETPPELRGNGHSSFGTPSCERGHLLRHDERNAKVTHGNLNQPLFTGKLILHDPPGLSSSALCRTTAAAANKMTNTLFAAQQAVIMPSPAEQVTHDLVSPKYDTDDCTEDEDDSDDTVYECPGLAANATAMEEMVVRNPFYLQGGELGLMPTVTTPSEPKPISSQTSIFHHGIKVGKNWETPVHGERADPSIDFGRVVKLKLDWRCLSIKPSKSTTTLFTMLRLLSRVPRVEMRPSLRFSSSLVLGSGPSDPPRSGRGASHARSQLRRWKCHSHSTSHSSFENPFLSPTSPRSLFGWAGSSVQPTQRPLCPPTPSVTLQSRRQSFKVAAVLVDGAPTGIQPYLRLMRMDRPIGSWLLFWPCGWSIGLASPPGAWPDVKTLALFGTGAFVMRGAGCTINDMWDRDIDNKVARTRSRPLTAGQLTLFDALVFLGGQLGLGLLVLLELNWYSVMLGASSMGLVVLYPVMKRFTYWPQLVLGLAFNWGALLGWSAVQGNCNWAACVPLYVAGISWTIIYDTIYAHQDKHDDIVLGIKSTALKFGDQTKYWLTGFSTTMISGLIMSGVVCDQTWPFYTSVGAIALHLARQIHTLDINDPEDCARKFVSNRRVGLILFLGIIVGTYCKTEVINSGPPLSVPEAIASAVPTAVPTAASTVMTTQTSRQSLSLD</sequence>
<dbReference type="InterPro" id="IPR039653">
    <property type="entry name" value="Prenyltransferase"/>
</dbReference>
<accession>A0A553NDY5</accession>
<evidence type="ECO:0000256" key="14">
    <source>
        <dbReference type="SAM" id="MobiDB-lite"/>
    </source>
</evidence>
<dbReference type="GO" id="GO:0005743">
    <property type="term" value="C:mitochondrial inner membrane"/>
    <property type="evidence" value="ECO:0007669"/>
    <property type="project" value="UniProtKB-SubCell"/>
</dbReference>
<comment type="catalytic activity">
    <reaction evidence="10">
        <text>all-trans-decaprenyl diphosphate + 4-hydroxybenzoate = 4-hydroxy-3-(all-trans-decaprenyl)benzoate + diphosphate</text>
        <dbReference type="Rhea" id="RHEA:44564"/>
        <dbReference type="ChEBI" id="CHEBI:17879"/>
        <dbReference type="ChEBI" id="CHEBI:33019"/>
        <dbReference type="ChEBI" id="CHEBI:60721"/>
        <dbReference type="ChEBI" id="CHEBI:84503"/>
        <dbReference type="EC" id="2.5.1.39"/>
    </reaction>
    <physiologicalReaction direction="left-to-right" evidence="10">
        <dbReference type="Rhea" id="RHEA:44565"/>
    </physiologicalReaction>
</comment>
<dbReference type="NCBIfam" id="TIGR01474">
    <property type="entry name" value="ubiA_proteo"/>
    <property type="match status" value="1"/>
</dbReference>
<dbReference type="Pfam" id="PF01040">
    <property type="entry name" value="UbiA"/>
    <property type="match status" value="1"/>
</dbReference>